<protein>
    <submittedName>
        <fullName evidence="2">Uncharacterized protein</fullName>
    </submittedName>
</protein>
<reference evidence="2" key="1">
    <citation type="submission" date="2021-01" db="EMBL/GenBank/DDBJ databases">
        <authorList>
            <person name="Corre E."/>
            <person name="Pelletier E."/>
            <person name="Niang G."/>
            <person name="Scheremetjew M."/>
            <person name="Finn R."/>
            <person name="Kale V."/>
            <person name="Holt S."/>
            <person name="Cochrane G."/>
            <person name="Meng A."/>
            <person name="Brown T."/>
            <person name="Cohen L."/>
        </authorList>
    </citation>
    <scope>NUCLEOTIDE SEQUENCE</scope>
    <source>
        <strain evidence="2">308</strain>
    </source>
</reference>
<keyword evidence="1" id="KW-0472">Membrane</keyword>
<dbReference type="EMBL" id="HBFR01024213">
    <property type="protein sequence ID" value="CAD8890158.1"/>
    <property type="molecule type" value="Transcribed_RNA"/>
</dbReference>
<feature type="transmembrane region" description="Helical" evidence="1">
    <location>
        <begin position="240"/>
        <end position="259"/>
    </location>
</feature>
<gene>
    <name evidence="2" type="ORF">CHYS00102_LOCUS17363</name>
</gene>
<feature type="transmembrane region" description="Helical" evidence="1">
    <location>
        <begin position="209"/>
        <end position="228"/>
    </location>
</feature>
<dbReference type="AlphaFoldDB" id="A0A7S1BMU2"/>
<evidence type="ECO:0000313" key="2">
    <source>
        <dbReference type="EMBL" id="CAD8890158.1"/>
    </source>
</evidence>
<organism evidence="2">
    <name type="scientific">Corethron hystrix</name>
    <dbReference type="NCBI Taxonomy" id="216773"/>
    <lineage>
        <taxon>Eukaryota</taxon>
        <taxon>Sar</taxon>
        <taxon>Stramenopiles</taxon>
        <taxon>Ochrophyta</taxon>
        <taxon>Bacillariophyta</taxon>
        <taxon>Coscinodiscophyceae</taxon>
        <taxon>Corethrophycidae</taxon>
        <taxon>Corethrales</taxon>
        <taxon>Corethraceae</taxon>
        <taxon>Corethron</taxon>
    </lineage>
</organism>
<evidence type="ECO:0000256" key="1">
    <source>
        <dbReference type="SAM" id="Phobius"/>
    </source>
</evidence>
<sequence length="260" mass="29001">MEEKFSRRKADPKISFKTLLYLTAILTTIPSTQNHVVNAFSAKIVGFSHSRSSLSAINANYLNNYGHRNVFSFLGEWLPSMRMFSNEELDDEGSYLRFLDRRFNRLHENDSAGDERKATSKNANIVGSVLAELASAPEQSEDDGKTDGFLPQSFALRTDPRTSQGPQITANSDTTSILFSGKRFSMKKMLAPIRTVASVEAVHSLASSVVRAGTVVFLGSILNAIYLRISQNSRLTKIKLFVWVLGILRPLQFLSGFWII</sequence>
<name>A0A7S1BMU2_9STRA</name>
<keyword evidence="1" id="KW-0812">Transmembrane</keyword>
<proteinExistence type="predicted"/>
<keyword evidence="1" id="KW-1133">Transmembrane helix</keyword>
<accession>A0A7S1BMU2</accession>